<evidence type="ECO:0008006" key="4">
    <source>
        <dbReference type="Google" id="ProtNLM"/>
    </source>
</evidence>
<feature type="transmembrane region" description="Helical" evidence="1">
    <location>
        <begin position="346"/>
        <end position="367"/>
    </location>
</feature>
<evidence type="ECO:0000313" key="3">
    <source>
        <dbReference type="Proteomes" id="UP000179219"/>
    </source>
</evidence>
<dbReference type="EMBL" id="MGFP01000051">
    <property type="protein sequence ID" value="OGM08403.1"/>
    <property type="molecule type" value="Genomic_DNA"/>
</dbReference>
<feature type="transmembrane region" description="Helical" evidence="1">
    <location>
        <begin position="491"/>
        <end position="511"/>
    </location>
</feature>
<keyword evidence="1" id="KW-0812">Transmembrane</keyword>
<dbReference type="Proteomes" id="UP000179219">
    <property type="component" value="Unassembled WGS sequence"/>
</dbReference>
<keyword evidence="1" id="KW-0472">Membrane</keyword>
<feature type="transmembrane region" description="Helical" evidence="1">
    <location>
        <begin position="374"/>
        <end position="395"/>
    </location>
</feature>
<protein>
    <recommendedName>
        <fullName evidence="4">Glycosyltransferase RgtA/B/C/D-like domain-containing protein</fullName>
    </recommendedName>
</protein>
<feature type="transmembrane region" description="Helical" evidence="1">
    <location>
        <begin position="123"/>
        <end position="139"/>
    </location>
</feature>
<evidence type="ECO:0000256" key="1">
    <source>
        <dbReference type="SAM" id="Phobius"/>
    </source>
</evidence>
<reference evidence="2 3" key="1">
    <citation type="journal article" date="2016" name="Nat. Commun.">
        <title>Thousands of microbial genomes shed light on interconnected biogeochemical processes in an aquifer system.</title>
        <authorList>
            <person name="Anantharaman K."/>
            <person name="Brown C.T."/>
            <person name="Hug L.A."/>
            <person name="Sharon I."/>
            <person name="Castelle C.J."/>
            <person name="Probst A.J."/>
            <person name="Thomas B.C."/>
            <person name="Singh A."/>
            <person name="Wilkins M.J."/>
            <person name="Karaoz U."/>
            <person name="Brodie E.L."/>
            <person name="Williams K.H."/>
            <person name="Hubbard S.S."/>
            <person name="Banfield J.F."/>
        </authorList>
    </citation>
    <scope>NUCLEOTIDE SEQUENCE [LARGE SCALE GENOMIC DNA]</scope>
</reference>
<feature type="transmembrane region" description="Helical" evidence="1">
    <location>
        <begin position="180"/>
        <end position="197"/>
    </location>
</feature>
<feature type="transmembrane region" description="Helical" evidence="1">
    <location>
        <begin position="232"/>
        <end position="260"/>
    </location>
</feature>
<proteinExistence type="predicted"/>
<feature type="transmembrane region" description="Helical" evidence="1">
    <location>
        <begin position="204"/>
        <end position="220"/>
    </location>
</feature>
<organism evidence="2 3">
    <name type="scientific">Candidatus Woesebacteria bacterium RBG_13_34_9</name>
    <dbReference type="NCBI Taxonomy" id="1802477"/>
    <lineage>
        <taxon>Bacteria</taxon>
        <taxon>Candidatus Woeseibacteriota</taxon>
    </lineage>
</organism>
<dbReference type="Pfam" id="PF09913">
    <property type="entry name" value="DUF2142"/>
    <property type="match status" value="1"/>
</dbReference>
<feature type="transmembrane region" description="Helical" evidence="1">
    <location>
        <begin position="446"/>
        <end position="467"/>
    </location>
</feature>
<feature type="transmembrane region" description="Helical" evidence="1">
    <location>
        <begin position="272"/>
        <end position="290"/>
    </location>
</feature>
<gene>
    <name evidence="2" type="ORF">A2159_02750</name>
</gene>
<name>A0A1F7X0I5_9BACT</name>
<evidence type="ECO:0000313" key="2">
    <source>
        <dbReference type="EMBL" id="OGM08403.1"/>
    </source>
</evidence>
<accession>A0A1F7X0I5</accession>
<feature type="transmembrane region" description="Helical" evidence="1">
    <location>
        <begin position="148"/>
        <end position="168"/>
    </location>
</feature>
<feature type="transmembrane region" description="Helical" evidence="1">
    <location>
        <begin position="415"/>
        <end position="434"/>
    </location>
</feature>
<keyword evidence="1" id="KW-1133">Transmembrane helix</keyword>
<comment type="caution">
    <text evidence="2">The sequence shown here is derived from an EMBL/GenBank/DDBJ whole genome shotgun (WGS) entry which is preliminary data.</text>
</comment>
<dbReference type="InterPro" id="IPR018674">
    <property type="entry name" value="DUF2142_membrane"/>
</dbReference>
<dbReference type="AlphaFoldDB" id="A0A1F7X0I5"/>
<sequence length="523" mass="62528">MKKLLILLIICTILKQLVWIAVVPLWHFPDEQAHFGQVAYVAETGRQLTYEKSDFVDLTEEIRKSEEYLGTERDELGVNKFTYHPQYRIEYTNSLIGKYEKKIQLLRLDPVNRKMVKHESSKYPSFYYAFLGLFYRLFYQNDIFTRVFVIRLIQSIFFLGTVYCAWLIGKNLFNTPLEALSLTLLVSFHPMFTFIGAGINSDNIGNFIFTFYLLIGLRFLKSKYHTRHLVILIITTLITLYFKPQFIISILVTIGLITLYFQRKIHSRRKRVFALILFVLFLYFLTYKLLNTEGSSFNMYYQFLRGFNFNKFYSYLWEYVIPHLYREVLPWYWGIYDWLGVTYPRVIHRMINWLTVFGLIGFLVWIITNFKRRLWPFSGVIFLLSVSLVLILGIYMFDWIEYVKRNIHLGVQGRYLFPTISAHMAILFLGYFQLGKNILNGRLYKLIPIGMILLNIIALFLVVRIYYDVSSISLFIRQASQYKPWFFKGNYLIGCLITYIVSVIYFLKYYFRYLVKLKRQNNE</sequence>